<dbReference type="AlphaFoldDB" id="A0A1M5UWY0"/>
<dbReference type="Proteomes" id="UP000184389">
    <property type="component" value="Unassembled WGS sequence"/>
</dbReference>
<name>A0A1M5UWY0_9FIRM</name>
<evidence type="ECO:0000256" key="1">
    <source>
        <dbReference type="SAM" id="MobiDB-lite"/>
    </source>
</evidence>
<dbReference type="OrthoDB" id="1937675at2"/>
<accession>A0A1M5UWY0</accession>
<dbReference type="RefSeq" id="WP_072743372.1">
    <property type="nucleotide sequence ID" value="NZ_FQXR01000003.1"/>
</dbReference>
<protein>
    <submittedName>
        <fullName evidence="2">Major membrane immunogen, membrane-anchored lipoprotein</fullName>
    </submittedName>
</protein>
<evidence type="ECO:0000313" key="3">
    <source>
        <dbReference type="Proteomes" id="UP000184389"/>
    </source>
</evidence>
<dbReference type="EMBL" id="FQXR01000003">
    <property type="protein sequence ID" value="SHH67396.1"/>
    <property type="molecule type" value="Genomic_DNA"/>
</dbReference>
<keyword evidence="3" id="KW-1185">Reference proteome</keyword>
<feature type="region of interest" description="Disordered" evidence="1">
    <location>
        <begin position="207"/>
        <end position="227"/>
    </location>
</feature>
<gene>
    <name evidence="2" type="ORF">SAMN02745180_00797</name>
</gene>
<dbReference type="PROSITE" id="PS51257">
    <property type="entry name" value="PROKAR_LIPOPROTEIN"/>
    <property type="match status" value="1"/>
</dbReference>
<evidence type="ECO:0000313" key="2">
    <source>
        <dbReference type="EMBL" id="SHH67396.1"/>
    </source>
</evidence>
<reference evidence="2 3" key="1">
    <citation type="submission" date="2016-11" db="EMBL/GenBank/DDBJ databases">
        <authorList>
            <person name="Jaros S."/>
            <person name="Januszkiewicz K."/>
            <person name="Wedrychowicz H."/>
        </authorList>
    </citation>
    <scope>NUCLEOTIDE SEQUENCE [LARGE SCALE GENOMIC DNA]</scope>
    <source>
        <strain evidence="2 3">DSM 13106</strain>
    </source>
</reference>
<dbReference type="STRING" id="1123281.SAMN02745180_00797"/>
<proteinExistence type="predicted"/>
<organism evidence="2 3">
    <name type="scientific">Sporanaerobacter acetigenes DSM 13106</name>
    <dbReference type="NCBI Taxonomy" id="1123281"/>
    <lineage>
        <taxon>Bacteria</taxon>
        <taxon>Bacillati</taxon>
        <taxon>Bacillota</taxon>
        <taxon>Tissierellia</taxon>
        <taxon>Tissierellales</taxon>
        <taxon>Sporanaerobacteraceae</taxon>
        <taxon>Sporanaerobacter</taxon>
    </lineage>
</organism>
<sequence>MKNKYLALILVLVLVLAVFSGCSDKEAKAPVEEDSEETASSNLKDGKYLIKMPVSDHGNYPMATLEVKDGEIISFDYNEYLADTGEEKNESNYSYKEGLEVLKNLNEQFMEKKDVDSIDYDAVSGATHTKASFKEVVNALLEKAEKGETYEPVFKDGEYEAKADEASHGWLAQIKIVVKEGTIVGVNYEEVAVEDMEGQKVVVDEENKPVMGDDGNPKTEPTQVKTGDIKSMENYAYLPSLDTAAEFEKQIIDNNGVENLNLDAISGATHTRDNVVSLATKALESAK</sequence>
<dbReference type="Gene3D" id="3.90.1010.20">
    <property type="match status" value="2"/>
</dbReference>
<keyword evidence="2" id="KW-0449">Lipoprotein</keyword>